<protein>
    <submittedName>
        <fullName evidence="3">Acyltransferase</fullName>
    </submittedName>
</protein>
<dbReference type="RefSeq" id="WP_080452054.1">
    <property type="nucleotide sequence ID" value="NZ_JAPXIA010000048.1"/>
</dbReference>
<sequence length="383" mass="43866">MMPDEMTAHKHRNDGIDALRGLSIISVILLHLYIRVPLDLTSIDQIISLSITNILFRSGYYGVIVFFVISGFLITTTSLKRWEKLQSISYSQFYRMRFARIMPCLICLLMVLTLLDRLNITGFVIHTTSLSVAIFSALTFQINWLEAKTGYLPSNWDILWSLSVEEAFYVFFPLFCILLRKQTLFVLAMLGFILLGPFARTWTNNDIWCDHSYLSCMDGIAIGCLAALISYHFKLNKIKFLCILLTGLFLFIFILIFRKQAFEMGLSTIGLNVTLIEIGTGLLLISMQEWYVKGKRVGSIWTAPLRWLGRNSYEVYLTHPFLVIVISKTLMHFQPTKLVIGVSYLMTLALSGILGQYIARYFSEPMNQLLREKTQGYSKAILS</sequence>
<dbReference type="AlphaFoldDB" id="A0AAN5SU47"/>
<evidence type="ECO:0000259" key="2">
    <source>
        <dbReference type="Pfam" id="PF01757"/>
    </source>
</evidence>
<keyword evidence="3" id="KW-0012">Acyltransferase</keyword>
<comment type="caution">
    <text evidence="3">The sequence shown here is derived from an EMBL/GenBank/DDBJ whole genome shotgun (WGS) entry which is preliminary data.</text>
</comment>
<feature type="transmembrane region" description="Helical" evidence="1">
    <location>
        <begin position="269"/>
        <end position="292"/>
    </location>
</feature>
<feature type="transmembrane region" description="Helical" evidence="1">
    <location>
        <begin position="158"/>
        <end position="179"/>
    </location>
</feature>
<keyword evidence="1" id="KW-0812">Transmembrane</keyword>
<dbReference type="EMBL" id="JAPXIC010000080">
    <property type="protein sequence ID" value="MCZ4719921.1"/>
    <property type="molecule type" value="Genomic_DNA"/>
</dbReference>
<gene>
    <name evidence="3" type="ORF">O6C86_11950</name>
</gene>
<keyword evidence="3" id="KW-0808">Transferase</keyword>
<dbReference type="GO" id="GO:0016020">
    <property type="term" value="C:membrane"/>
    <property type="evidence" value="ECO:0007669"/>
    <property type="project" value="TreeGrafter"/>
</dbReference>
<dbReference type="InterPro" id="IPR050879">
    <property type="entry name" value="Acyltransferase_3"/>
</dbReference>
<dbReference type="PANTHER" id="PTHR23028">
    <property type="entry name" value="ACETYLTRANSFERASE"/>
    <property type="match status" value="1"/>
</dbReference>
<dbReference type="GO" id="GO:0009103">
    <property type="term" value="P:lipopolysaccharide biosynthetic process"/>
    <property type="evidence" value="ECO:0007669"/>
    <property type="project" value="TreeGrafter"/>
</dbReference>
<evidence type="ECO:0000256" key="1">
    <source>
        <dbReference type="SAM" id="Phobius"/>
    </source>
</evidence>
<name>A0AAN5SU47_LEGPN</name>
<dbReference type="PANTHER" id="PTHR23028:SF53">
    <property type="entry name" value="ACYL_TRANSF_3 DOMAIN-CONTAINING PROTEIN"/>
    <property type="match status" value="1"/>
</dbReference>
<feature type="transmembrane region" description="Helical" evidence="1">
    <location>
        <begin position="98"/>
        <end position="115"/>
    </location>
</feature>
<evidence type="ECO:0000313" key="3">
    <source>
        <dbReference type="EMBL" id="MCZ4719921.1"/>
    </source>
</evidence>
<feature type="transmembrane region" description="Helical" evidence="1">
    <location>
        <begin position="184"/>
        <end position="200"/>
    </location>
</feature>
<feature type="transmembrane region" description="Helical" evidence="1">
    <location>
        <begin position="238"/>
        <end position="257"/>
    </location>
</feature>
<reference evidence="3" key="1">
    <citation type="submission" date="2022-12" db="EMBL/GenBank/DDBJ databases">
        <title>Comparative genomics of Legionella pneumophila isolates from the West Bank and Germany support molecular epidemiology of Legionnaires disease.</title>
        <authorList>
            <person name="Zayed A.R."/>
            <person name="Bitar D.M."/>
            <person name="Steinert M."/>
            <person name="Lueck C."/>
            <person name="Brettar I."/>
            <person name="Hoefle M.G."/>
            <person name="Bunk B."/>
        </authorList>
    </citation>
    <scope>NUCLEOTIDE SEQUENCE</scope>
    <source>
        <strain evidence="3">H23</strain>
    </source>
</reference>
<feature type="transmembrane region" description="Helical" evidence="1">
    <location>
        <begin position="212"/>
        <end position="231"/>
    </location>
</feature>
<accession>A0AAN5SU47</accession>
<dbReference type="GO" id="GO:0016747">
    <property type="term" value="F:acyltransferase activity, transferring groups other than amino-acyl groups"/>
    <property type="evidence" value="ECO:0007669"/>
    <property type="project" value="InterPro"/>
</dbReference>
<feature type="transmembrane region" description="Helical" evidence="1">
    <location>
        <begin position="58"/>
        <end position="77"/>
    </location>
</feature>
<feature type="transmembrane region" description="Helical" evidence="1">
    <location>
        <begin position="21"/>
        <end position="38"/>
    </location>
</feature>
<feature type="transmembrane region" description="Helical" evidence="1">
    <location>
        <begin position="339"/>
        <end position="359"/>
    </location>
</feature>
<dbReference type="Proteomes" id="UP001071279">
    <property type="component" value="Unassembled WGS sequence"/>
</dbReference>
<proteinExistence type="predicted"/>
<organism evidence="3 4">
    <name type="scientific">Legionella pneumophila</name>
    <dbReference type="NCBI Taxonomy" id="446"/>
    <lineage>
        <taxon>Bacteria</taxon>
        <taxon>Pseudomonadati</taxon>
        <taxon>Pseudomonadota</taxon>
        <taxon>Gammaproteobacteria</taxon>
        <taxon>Legionellales</taxon>
        <taxon>Legionellaceae</taxon>
        <taxon>Legionella</taxon>
    </lineage>
</organism>
<keyword evidence="1" id="KW-1133">Transmembrane helix</keyword>
<dbReference type="InterPro" id="IPR002656">
    <property type="entry name" value="Acyl_transf_3_dom"/>
</dbReference>
<feature type="domain" description="Acyltransferase 3" evidence="2">
    <location>
        <begin position="14"/>
        <end position="354"/>
    </location>
</feature>
<dbReference type="Pfam" id="PF01757">
    <property type="entry name" value="Acyl_transf_3"/>
    <property type="match status" value="1"/>
</dbReference>
<evidence type="ECO:0000313" key="4">
    <source>
        <dbReference type="Proteomes" id="UP001071279"/>
    </source>
</evidence>
<keyword evidence="1" id="KW-0472">Membrane</keyword>